<dbReference type="InterPro" id="IPR012925">
    <property type="entry name" value="TipAS_dom"/>
</dbReference>
<evidence type="ECO:0000313" key="6">
    <source>
        <dbReference type="EMBL" id="MVN85548.1"/>
    </source>
</evidence>
<dbReference type="CDD" id="cd01106">
    <property type="entry name" value="HTH_TipAL-Mta"/>
    <property type="match status" value="1"/>
</dbReference>
<keyword evidence="2 6" id="KW-0238">DNA-binding</keyword>
<dbReference type="Gene3D" id="1.10.1660.10">
    <property type="match status" value="1"/>
</dbReference>
<dbReference type="Pfam" id="PF13411">
    <property type="entry name" value="MerR_1"/>
    <property type="match status" value="1"/>
</dbReference>
<evidence type="ECO:0000256" key="2">
    <source>
        <dbReference type="ARBA" id="ARBA00023125"/>
    </source>
</evidence>
<dbReference type="InterPro" id="IPR036244">
    <property type="entry name" value="TipA-like_antibiotic-bd"/>
</dbReference>
<comment type="caution">
    <text evidence="6">The sequence shown here is derived from an EMBL/GenBank/DDBJ whole genome shotgun (WGS) entry which is preliminary data.</text>
</comment>
<dbReference type="Pfam" id="PF07739">
    <property type="entry name" value="TipAS"/>
    <property type="match status" value="1"/>
</dbReference>
<keyword evidence="3" id="KW-0010">Activator</keyword>
<gene>
    <name evidence="6" type="ORF">GO986_02075</name>
</gene>
<evidence type="ECO:0000256" key="1">
    <source>
        <dbReference type="ARBA" id="ARBA00023015"/>
    </source>
</evidence>
<dbReference type="InterPro" id="IPR009061">
    <property type="entry name" value="DNA-bd_dom_put_sf"/>
</dbReference>
<dbReference type="AlphaFoldDB" id="A0A7C9HWG0"/>
<evidence type="ECO:0000259" key="5">
    <source>
        <dbReference type="PROSITE" id="PS50937"/>
    </source>
</evidence>
<dbReference type="InterPro" id="IPR000551">
    <property type="entry name" value="MerR-type_HTH_dom"/>
</dbReference>
<evidence type="ECO:0000313" key="7">
    <source>
        <dbReference type="Proteomes" id="UP000483286"/>
    </source>
</evidence>
<dbReference type="Gene3D" id="1.10.490.50">
    <property type="entry name" value="Antibiotic binding domain of TipA-like multidrug resistance regulators"/>
    <property type="match status" value="1"/>
</dbReference>
<dbReference type="PROSITE" id="PS00552">
    <property type="entry name" value="HTH_MERR_1"/>
    <property type="match status" value="1"/>
</dbReference>
<dbReference type="GO" id="GO:0003677">
    <property type="term" value="F:DNA binding"/>
    <property type="evidence" value="ECO:0007669"/>
    <property type="project" value="UniProtKB-KW"/>
</dbReference>
<feature type="domain" description="HTH merR-type" evidence="5">
    <location>
        <begin position="1"/>
        <end position="67"/>
    </location>
</feature>
<accession>A0A7C9HWG0</accession>
<keyword evidence="4" id="KW-0804">Transcription</keyword>
<dbReference type="SUPFAM" id="SSF89082">
    <property type="entry name" value="Antibiotic binding domain of TipA-like multidrug resistance regulators"/>
    <property type="match status" value="1"/>
</dbReference>
<evidence type="ECO:0000256" key="3">
    <source>
        <dbReference type="ARBA" id="ARBA00023159"/>
    </source>
</evidence>
<sequence length="248" mass="27309">MGEVSLLTGVSVRTLHHYDDIGLLRPSERSEGNYRLYTPADLARLRAVLTYRQLGFALNDIAPLLAAPSALQQQALTTQLSLLQEQQRRTQATIDAVLAMLASPGDPMNNEDVKAVFDGFDPEQYEPEVQARWGDTDAYRQSKAKTARYTKADWEAVKAEMDHIYSQYLALMAAGVAPDGSQGQAVAAQHHAHIEARYYDAPPAMMRGLAQMWVQDDRFTRNIDRAGPGLAAYQSAAVTAWANAQEAG</sequence>
<dbReference type="Proteomes" id="UP000483286">
    <property type="component" value="Unassembled WGS sequence"/>
</dbReference>
<keyword evidence="1" id="KW-0805">Transcription regulation</keyword>
<protein>
    <submittedName>
        <fullName evidence="6">MerR family DNA-binding transcriptional regulator</fullName>
    </submittedName>
</protein>
<dbReference type="PROSITE" id="PS50937">
    <property type="entry name" value="HTH_MERR_2"/>
    <property type="match status" value="1"/>
</dbReference>
<dbReference type="SMART" id="SM00422">
    <property type="entry name" value="HTH_MERR"/>
    <property type="match status" value="1"/>
</dbReference>
<dbReference type="SUPFAM" id="SSF46955">
    <property type="entry name" value="Putative DNA-binding domain"/>
    <property type="match status" value="1"/>
</dbReference>
<dbReference type="EMBL" id="WQLB01000002">
    <property type="protein sequence ID" value="MVN85548.1"/>
    <property type="molecule type" value="Genomic_DNA"/>
</dbReference>
<proteinExistence type="predicted"/>
<dbReference type="PANTHER" id="PTHR30204:SF90">
    <property type="entry name" value="HTH-TYPE TRANSCRIPTIONAL ACTIVATOR MTA"/>
    <property type="match status" value="1"/>
</dbReference>
<dbReference type="PANTHER" id="PTHR30204">
    <property type="entry name" value="REDOX-CYCLING DRUG-SENSING TRANSCRIPTIONAL ACTIVATOR SOXR"/>
    <property type="match status" value="1"/>
</dbReference>
<dbReference type="GO" id="GO:0003700">
    <property type="term" value="F:DNA-binding transcription factor activity"/>
    <property type="evidence" value="ECO:0007669"/>
    <property type="project" value="InterPro"/>
</dbReference>
<organism evidence="6 7">
    <name type="scientific">Deinococcus arboris</name>
    <dbReference type="NCBI Taxonomy" id="2682977"/>
    <lineage>
        <taxon>Bacteria</taxon>
        <taxon>Thermotogati</taxon>
        <taxon>Deinococcota</taxon>
        <taxon>Deinococci</taxon>
        <taxon>Deinococcales</taxon>
        <taxon>Deinococcaceae</taxon>
        <taxon>Deinococcus</taxon>
    </lineage>
</organism>
<keyword evidence="7" id="KW-1185">Reference proteome</keyword>
<reference evidence="6 7" key="1">
    <citation type="submission" date="2019-12" db="EMBL/GenBank/DDBJ databases">
        <title>Deinococcus sp. HMF7620 Genome sequencing and assembly.</title>
        <authorList>
            <person name="Kang H."/>
            <person name="Kim H."/>
            <person name="Joh K."/>
        </authorList>
    </citation>
    <scope>NUCLEOTIDE SEQUENCE [LARGE SCALE GENOMIC DNA]</scope>
    <source>
        <strain evidence="6 7">HMF7620</strain>
    </source>
</reference>
<evidence type="ECO:0000256" key="4">
    <source>
        <dbReference type="ARBA" id="ARBA00023163"/>
    </source>
</evidence>
<name>A0A7C9HWG0_9DEIO</name>
<dbReference type="InterPro" id="IPR047057">
    <property type="entry name" value="MerR_fam"/>
</dbReference>